<dbReference type="GO" id="GO:0017124">
    <property type="term" value="F:SH3 domain binding"/>
    <property type="evidence" value="ECO:0007669"/>
    <property type="project" value="UniProtKB-KW"/>
</dbReference>
<comment type="caution">
    <text evidence="12">The sequence shown here is derived from an EMBL/GenBank/DDBJ whole genome shotgun (WGS) entry which is preliminary data.</text>
</comment>
<evidence type="ECO:0000256" key="1">
    <source>
        <dbReference type="ARBA" id="ARBA00004245"/>
    </source>
</evidence>
<evidence type="ECO:0000256" key="9">
    <source>
        <dbReference type="ARBA" id="ARBA00023273"/>
    </source>
</evidence>
<dbReference type="CDD" id="cd01207">
    <property type="entry name" value="EVH1_Ena_VASP-like"/>
    <property type="match status" value="1"/>
</dbReference>
<feature type="compositionally biased region" description="Pro residues" evidence="10">
    <location>
        <begin position="237"/>
        <end position="246"/>
    </location>
</feature>
<dbReference type="AlphaFoldDB" id="A0A226EQE5"/>
<keyword evidence="4" id="KW-0963">Cytoplasm</keyword>
<dbReference type="InterPro" id="IPR000697">
    <property type="entry name" value="WH1/EVH1_dom"/>
</dbReference>
<protein>
    <submittedName>
        <fullName evidence="12">Protein enabled</fullName>
    </submittedName>
</protein>
<dbReference type="Pfam" id="PF00568">
    <property type="entry name" value="WH1"/>
    <property type="match status" value="1"/>
</dbReference>
<comment type="similarity">
    <text evidence="3">Belongs to the Ena/VASP family.</text>
</comment>
<dbReference type="FunFam" id="2.30.29.30:FF:000047">
    <property type="entry name" value="vasodilator-stimulated phosphoprotein isoform X2"/>
    <property type="match status" value="1"/>
</dbReference>
<dbReference type="GO" id="GO:0005829">
    <property type="term" value="C:cytosol"/>
    <property type="evidence" value="ECO:0007669"/>
    <property type="project" value="UniProtKB-ARBA"/>
</dbReference>
<dbReference type="SUPFAM" id="SSF50729">
    <property type="entry name" value="PH domain-like"/>
    <property type="match status" value="1"/>
</dbReference>
<dbReference type="OrthoDB" id="31170at2759"/>
<feature type="compositionally biased region" description="Gly residues" evidence="10">
    <location>
        <begin position="321"/>
        <end position="331"/>
    </location>
</feature>
<dbReference type="EMBL" id="LNIX01000002">
    <property type="protein sequence ID" value="OXA59274.1"/>
    <property type="molecule type" value="Genomic_DNA"/>
</dbReference>
<feature type="domain" description="WH1" evidence="11">
    <location>
        <begin position="24"/>
        <end position="137"/>
    </location>
</feature>
<feature type="compositionally biased region" description="Low complexity" evidence="10">
    <location>
        <begin position="278"/>
        <end position="288"/>
    </location>
</feature>
<evidence type="ECO:0000256" key="7">
    <source>
        <dbReference type="ARBA" id="ARBA00023203"/>
    </source>
</evidence>
<organism evidence="12 13">
    <name type="scientific">Folsomia candida</name>
    <name type="common">Springtail</name>
    <dbReference type="NCBI Taxonomy" id="158441"/>
    <lineage>
        <taxon>Eukaryota</taxon>
        <taxon>Metazoa</taxon>
        <taxon>Ecdysozoa</taxon>
        <taxon>Arthropoda</taxon>
        <taxon>Hexapoda</taxon>
        <taxon>Collembola</taxon>
        <taxon>Entomobryomorpha</taxon>
        <taxon>Isotomoidea</taxon>
        <taxon>Isotomidae</taxon>
        <taxon>Proisotominae</taxon>
        <taxon>Folsomia</taxon>
    </lineage>
</organism>
<proteinExistence type="inferred from homology"/>
<feature type="compositionally biased region" description="Polar residues" evidence="10">
    <location>
        <begin position="363"/>
        <end position="372"/>
    </location>
</feature>
<dbReference type="GO" id="GO:0030027">
    <property type="term" value="C:lamellipodium"/>
    <property type="evidence" value="ECO:0007669"/>
    <property type="project" value="UniProtKB-SubCell"/>
</dbReference>
<evidence type="ECO:0000259" key="11">
    <source>
        <dbReference type="PROSITE" id="PS50229"/>
    </source>
</evidence>
<keyword evidence="5" id="KW-0597">Phosphoprotein</keyword>
<evidence type="ECO:0000256" key="5">
    <source>
        <dbReference type="ARBA" id="ARBA00022553"/>
    </source>
</evidence>
<dbReference type="SUPFAM" id="SSF118370">
    <property type="entry name" value="Vasodilator-stimulated phosphoprotein, VASP, tetramerisation domain"/>
    <property type="match status" value="1"/>
</dbReference>
<dbReference type="Gene3D" id="1.20.5.1160">
    <property type="entry name" value="Vasodilator-stimulated phosphoprotein"/>
    <property type="match status" value="1"/>
</dbReference>
<keyword evidence="7" id="KW-0009">Actin-binding</keyword>
<feature type="region of interest" description="Disordered" evidence="10">
    <location>
        <begin position="199"/>
        <end position="421"/>
    </location>
</feature>
<evidence type="ECO:0000313" key="12">
    <source>
        <dbReference type="EMBL" id="OXA59274.1"/>
    </source>
</evidence>
<keyword evidence="9" id="KW-0966">Cell projection</keyword>
<comment type="subcellular location">
    <subcellularLocation>
        <location evidence="2">Cell projection</location>
        <location evidence="2">Lamellipodium</location>
    </subcellularLocation>
    <subcellularLocation>
        <location evidence="1">Cytoplasm</location>
        <location evidence="1">Cytoskeleton</location>
    </subcellularLocation>
</comment>
<dbReference type="InterPro" id="IPR038023">
    <property type="entry name" value="VASP_sf"/>
</dbReference>
<evidence type="ECO:0000256" key="2">
    <source>
        <dbReference type="ARBA" id="ARBA00004510"/>
    </source>
</evidence>
<dbReference type="Pfam" id="PF08776">
    <property type="entry name" value="VASP_tetra"/>
    <property type="match status" value="1"/>
</dbReference>
<name>A0A226EQE5_FOLCA</name>
<accession>A0A226EQE5</accession>
<sequence>MAVLEEVCKNKNHSQDAYNVSISPSNVCEQSIASARASVMIYDETNKKWVPSGSSSGLSKVHIYHHVVNNTYRTVGRKLNDQEVVINCSILKGLKYNQATPTFHQWRDNRQVYGLNFSSKDDAEAFAYSMMLAVDALNNATPGPPRLMNSNHTGPPPMNNHHPHPPPAHNNNNHHPSEEDMGYRTMTREDIAVITERRMSQPQQQVGAIPSLSPNTPPVLVQNQGGPPGHHRTNSAPQPPPPPPAMPLQTGGGGPPPPPPPMPNGPLSKGGDQEVGSLAAALAQAQLKKANRPQPDAISTTSTSSSSSSGSASSASLYGTLRGGVRNGIGGSDAPATPAGGTSLMDEMAKTLARRRAMCKENSAPNLPLQNGQDEEDSRPGGVGKMKESPPSPKTNQRKRTGSDTCSGIVMNGSSSNGYDSELESLKQDMLKEIRKELCKVKAEIIDAIKLELNRR</sequence>
<keyword evidence="8" id="KW-0206">Cytoskeleton</keyword>
<dbReference type="OMA" id="RTHFGIN"/>
<dbReference type="PANTHER" id="PTHR11202:SF22">
    <property type="entry name" value="PROTEIN ENABLED"/>
    <property type="match status" value="1"/>
</dbReference>
<dbReference type="InterPro" id="IPR014885">
    <property type="entry name" value="VASP_tetra"/>
</dbReference>
<evidence type="ECO:0000256" key="3">
    <source>
        <dbReference type="ARBA" id="ARBA00009785"/>
    </source>
</evidence>
<evidence type="ECO:0000256" key="8">
    <source>
        <dbReference type="ARBA" id="ARBA00023212"/>
    </source>
</evidence>
<dbReference type="GO" id="GO:0005856">
    <property type="term" value="C:cytoskeleton"/>
    <property type="evidence" value="ECO:0007669"/>
    <property type="project" value="UniProtKB-SubCell"/>
</dbReference>
<dbReference type="GO" id="GO:0030054">
    <property type="term" value="C:cell junction"/>
    <property type="evidence" value="ECO:0007669"/>
    <property type="project" value="UniProtKB-ARBA"/>
</dbReference>
<evidence type="ECO:0000256" key="4">
    <source>
        <dbReference type="ARBA" id="ARBA00022490"/>
    </source>
</evidence>
<feature type="compositionally biased region" description="Pro residues" evidence="10">
    <location>
        <begin position="254"/>
        <end position="264"/>
    </location>
</feature>
<keyword evidence="13" id="KW-1185">Reference proteome</keyword>
<dbReference type="InterPro" id="IPR011993">
    <property type="entry name" value="PH-like_dom_sf"/>
</dbReference>
<keyword evidence="6" id="KW-0729">SH3-binding</keyword>
<dbReference type="GO" id="GO:0003779">
    <property type="term" value="F:actin binding"/>
    <property type="evidence" value="ECO:0007669"/>
    <property type="project" value="UniProtKB-KW"/>
</dbReference>
<feature type="compositionally biased region" description="Low complexity" evidence="10">
    <location>
        <begin position="299"/>
        <end position="316"/>
    </location>
</feature>
<gene>
    <name evidence="12" type="ORF">Fcan01_05917</name>
</gene>
<dbReference type="PANTHER" id="PTHR11202">
    <property type="entry name" value="SPROUTY-RELATED, EVH1 DOMAIN-CONTAINING PROTEIN FAMILY MEMBER"/>
    <property type="match status" value="1"/>
</dbReference>
<dbReference type="STRING" id="158441.A0A226EQE5"/>
<feature type="region of interest" description="Disordered" evidence="10">
    <location>
        <begin position="142"/>
        <end position="180"/>
    </location>
</feature>
<evidence type="ECO:0000256" key="6">
    <source>
        <dbReference type="ARBA" id="ARBA00023036"/>
    </source>
</evidence>
<dbReference type="Proteomes" id="UP000198287">
    <property type="component" value="Unassembled WGS sequence"/>
</dbReference>
<evidence type="ECO:0000256" key="10">
    <source>
        <dbReference type="SAM" id="MobiDB-lite"/>
    </source>
</evidence>
<dbReference type="SMART" id="SM00461">
    <property type="entry name" value="WH1"/>
    <property type="match status" value="1"/>
</dbReference>
<reference evidence="12 13" key="1">
    <citation type="submission" date="2015-12" db="EMBL/GenBank/DDBJ databases">
        <title>The genome of Folsomia candida.</title>
        <authorList>
            <person name="Faddeeva A."/>
            <person name="Derks M.F."/>
            <person name="Anvar Y."/>
            <person name="Smit S."/>
            <person name="Van Straalen N."/>
            <person name="Roelofs D."/>
        </authorList>
    </citation>
    <scope>NUCLEOTIDE SEQUENCE [LARGE SCALE GENOMIC DNA]</scope>
    <source>
        <strain evidence="12 13">VU population</strain>
        <tissue evidence="12">Whole body</tissue>
    </source>
</reference>
<dbReference type="PROSITE" id="PS50229">
    <property type="entry name" value="WH1"/>
    <property type="match status" value="1"/>
</dbReference>
<dbReference type="Gene3D" id="2.30.29.30">
    <property type="entry name" value="Pleckstrin-homology domain (PH domain)/Phosphotyrosine-binding domain (PTB)"/>
    <property type="match status" value="1"/>
</dbReference>
<evidence type="ECO:0000313" key="13">
    <source>
        <dbReference type="Proteomes" id="UP000198287"/>
    </source>
</evidence>